<proteinExistence type="inferred from homology"/>
<comment type="caution">
    <text evidence="6">The sequence shown here is derived from an EMBL/GenBank/DDBJ whole genome shotgun (WGS) entry which is preliminary data.</text>
</comment>
<dbReference type="PROSITE" id="PS51462">
    <property type="entry name" value="NUDIX"/>
    <property type="match status" value="1"/>
</dbReference>
<dbReference type="Pfam" id="PF00293">
    <property type="entry name" value="NUDIX"/>
    <property type="match status" value="1"/>
</dbReference>
<reference evidence="6 7" key="1">
    <citation type="submission" date="2018-12" db="EMBL/GenBank/DDBJ databases">
        <authorList>
            <person name="hu s."/>
            <person name="Xu Y."/>
            <person name="Xu B."/>
            <person name="Li F."/>
        </authorList>
    </citation>
    <scope>NUCLEOTIDE SEQUENCE [LARGE SCALE GENOMIC DNA]</scope>
    <source>
        <strain evidence="6 7">KSW2-17</strain>
    </source>
</reference>
<feature type="domain" description="Nudix hydrolase" evidence="5">
    <location>
        <begin position="17"/>
        <end position="146"/>
    </location>
</feature>
<evidence type="ECO:0000256" key="3">
    <source>
        <dbReference type="ARBA" id="ARBA00022801"/>
    </source>
</evidence>
<dbReference type="InterPro" id="IPR020476">
    <property type="entry name" value="Nudix_hydrolase"/>
</dbReference>
<evidence type="ECO:0000256" key="1">
    <source>
        <dbReference type="ARBA" id="ARBA00001946"/>
    </source>
</evidence>
<evidence type="ECO:0000256" key="4">
    <source>
        <dbReference type="RuleBase" id="RU003476"/>
    </source>
</evidence>
<dbReference type="EMBL" id="RZGY01000002">
    <property type="protein sequence ID" value="RUQ84903.1"/>
    <property type="molecule type" value="Genomic_DNA"/>
</dbReference>
<dbReference type="InterPro" id="IPR020084">
    <property type="entry name" value="NUDIX_hydrolase_CS"/>
</dbReference>
<keyword evidence="3 4" id="KW-0378">Hydrolase</keyword>
<dbReference type="InterPro" id="IPR015797">
    <property type="entry name" value="NUDIX_hydrolase-like_dom_sf"/>
</dbReference>
<comment type="similarity">
    <text evidence="2 4">Belongs to the Nudix hydrolase family.</text>
</comment>
<dbReference type="Gene3D" id="3.90.79.10">
    <property type="entry name" value="Nucleoside Triphosphate Pyrophosphohydrolase"/>
    <property type="match status" value="1"/>
</dbReference>
<evidence type="ECO:0000313" key="7">
    <source>
        <dbReference type="Proteomes" id="UP000268291"/>
    </source>
</evidence>
<organism evidence="6 7">
    <name type="scientific">Labedella gwakjiensis</name>
    <dbReference type="NCBI Taxonomy" id="390269"/>
    <lineage>
        <taxon>Bacteria</taxon>
        <taxon>Bacillati</taxon>
        <taxon>Actinomycetota</taxon>
        <taxon>Actinomycetes</taxon>
        <taxon>Micrococcales</taxon>
        <taxon>Microbacteriaceae</taxon>
        <taxon>Labedella</taxon>
    </lineage>
</organism>
<dbReference type="PANTHER" id="PTHR43046:SF14">
    <property type="entry name" value="MUTT_NUDIX FAMILY PROTEIN"/>
    <property type="match status" value="1"/>
</dbReference>
<dbReference type="PANTHER" id="PTHR43046">
    <property type="entry name" value="GDP-MANNOSE MANNOSYL HYDROLASE"/>
    <property type="match status" value="1"/>
</dbReference>
<accession>A0ABY0C5V6</accession>
<dbReference type="PROSITE" id="PS00893">
    <property type="entry name" value="NUDIX_BOX"/>
    <property type="match status" value="1"/>
</dbReference>
<dbReference type="InterPro" id="IPR000086">
    <property type="entry name" value="NUDIX_hydrolase_dom"/>
</dbReference>
<comment type="cofactor">
    <cofactor evidence="1">
        <name>Mg(2+)</name>
        <dbReference type="ChEBI" id="CHEBI:18420"/>
    </cofactor>
</comment>
<protein>
    <submittedName>
        <fullName evidence="6">NUDIX domain-containing protein</fullName>
    </submittedName>
</protein>
<dbReference type="SUPFAM" id="SSF55811">
    <property type="entry name" value="Nudix"/>
    <property type="match status" value="1"/>
</dbReference>
<gene>
    <name evidence="6" type="ORF">ELQ93_13390</name>
</gene>
<name>A0ABY0C5V6_9MICO</name>
<evidence type="ECO:0000256" key="2">
    <source>
        <dbReference type="ARBA" id="ARBA00005582"/>
    </source>
</evidence>
<dbReference type="PRINTS" id="PR00502">
    <property type="entry name" value="NUDIXFAMILY"/>
</dbReference>
<dbReference type="Proteomes" id="UP000268291">
    <property type="component" value="Unassembled WGS sequence"/>
</dbReference>
<keyword evidence="7" id="KW-1185">Reference proteome</keyword>
<sequence>MSDYVASIRSRIGTDLLLLPGVTAVIRDGDRFLLARHRHSGLWSLIGGGVEPGEEPAEALLREVLEETGAHIRIRGIVGVYGGEPMMMTYPNGDNVGYITTAYDCELLSEAIPDMEELLELGWFHRDAIPTLPRRDWIDRVIADAPPPADRQPAAGR</sequence>
<evidence type="ECO:0000313" key="6">
    <source>
        <dbReference type="EMBL" id="RUQ84903.1"/>
    </source>
</evidence>
<evidence type="ECO:0000259" key="5">
    <source>
        <dbReference type="PROSITE" id="PS51462"/>
    </source>
</evidence>